<keyword evidence="1" id="KW-0812">Transmembrane</keyword>
<name>A0A5R9Q664_9GAMM</name>
<dbReference type="EMBL" id="PPSW01000007">
    <property type="protein sequence ID" value="TLX48142.1"/>
    <property type="molecule type" value="Genomic_DNA"/>
</dbReference>
<dbReference type="PROSITE" id="PS51257">
    <property type="entry name" value="PROKAR_LIPOPROTEIN"/>
    <property type="match status" value="1"/>
</dbReference>
<proteinExistence type="predicted"/>
<comment type="caution">
    <text evidence="2">The sequence shown here is derived from an EMBL/GenBank/DDBJ whole genome shotgun (WGS) entry which is preliminary data.</text>
</comment>
<accession>A0A5R9Q664</accession>
<dbReference type="Proteomes" id="UP000309186">
    <property type="component" value="Unassembled WGS sequence"/>
</dbReference>
<feature type="transmembrane region" description="Helical" evidence="1">
    <location>
        <begin position="51"/>
        <end position="68"/>
    </location>
</feature>
<dbReference type="AlphaFoldDB" id="A0A5R9Q664"/>
<sequence>MLNKVTGWCAVLLSLMAFYPSNMAGGLSCIGFYISLFAMFIGAYASSSGKYVYFNLVFLFSLINIFVINDGTNVFLFSQQNDWVYVLSMYGIFAVVSVVCFGLLRKETLLAQLDAVN</sequence>
<feature type="transmembrane region" description="Helical" evidence="1">
    <location>
        <begin position="23"/>
        <end position="44"/>
    </location>
</feature>
<gene>
    <name evidence="2" type="ORF">C1E24_04920</name>
</gene>
<organism evidence="2 3">
    <name type="scientific">Pseudoalteromonas phenolica</name>
    <dbReference type="NCBI Taxonomy" id="161398"/>
    <lineage>
        <taxon>Bacteria</taxon>
        <taxon>Pseudomonadati</taxon>
        <taxon>Pseudomonadota</taxon>
        <taxon>Gammaproteobacteria</taxon>
        <taxon>Alteromonadales</taxon>
        <taxon>Pseudoalteromonadaceae</taxon>
        <taxon>Pseudoalteromonas</taxon>
    </lineage>
</organism>
<dbReference type="RefSeq" id="WP_138479275.1">
    <property type="nucleotide sequence ID" value="NZ_PPSW01000007.1"/>
</dbReference>
<protein>
    <submittedName>
        <fullName evidence="2">Uncharacterized protein</fullName>
    </submittedName>
</protein>
<evidence type="ECO:0000256" key="1">
    <source>
        <dbReference type="SAM" id="Phobius"/>
    </source>
</evidence>
<feature type="transmembrane region" description="Helical" evidence="1">
    <location>
        <begin position="83"/>
        <end position="104"/>
    </location>
</feature>
<evidence type="ECO:0000313" key="3">
    <source>
        <dbReference type="Proteomes" id="UP000309186"/>
    </source>
</evidence>
<reference evidence="2 3" key="1">
    <citation type="submission" date="2018-01" db="EMBL/GenBank/DDBJ databases">
        <title>Co-occurrence of chitin degradation, pigmentation and bioactivity in marine Pseudoalteromonas.</title>
        <authorList>
            <person name="Paulsen S."/>
            <person name="Gram L."/>
            <person name="Machado H."/>
        </authorList>
    </citation>
    <scope>NUCLEOTIDE SEQUENCE [LARGE SCALE GENOMIC DNA]</scope>
    <source>
        <strain evidence="2 3">S3663</strain>
    </source>
</reference>
<keyword evidence="1" id="KW-0472">Membrane</keyword>
<keyword evidence="1" id="KW-1133">Transmembrane helix</keyword>
<evidence type="ECO:0000313" key="2">
    <source>
        <dbReference type="EMBL" id="TLX48142.1"/>
    </source>
</evidence>
<dbReference type="OrthoDB" id="6293223at2"/>